<dbReference type="SUPFAM" id="SSF46785">
    <property type="entry name" value="Winged helix' DNA-binding domain"/>
    <property type="match status" value="1"/>
</dbReference>
<dbReference type="Pfam" id="PF03466">
    <property type="entry name" value="LysR_substrate"/>
    <property type="match status" value="1"/>
</dbReference>
<dbReference type="AlphaFoldDB" id="A0A918GWZ5"/>
<dbReference type="PANTHER" id="PTHR30537">
    <property type="entry name" value="HTH-TYPE TRANSCRIPTIONAL REGULATOR"/>
    <property type="match status" value="1"/>
</dbReference>
<dbReference type="FunFam" id="3.40.190.10:FF:000017">
    <property type="entry name" value="Glycine cleavage system transcriptional activator"/>
    <property type="match status" value="1"/>
</dbReference>
<accession>A0A918GWZ5</accession>
<dbReference type="FunFam" id="1.10.10.10:FF:000001">
    <property type="entry name" value="LysR family transcriptional regulator"/>
    <property type="match status" value="1"/>
</dbReference>
<dbReference type="PANTHER" id="PTHR30537:SF74">
    <property type="entry name" value="HTH-TYPE TRANSCRIPTIONAL REGULATOR TRPI"/>
    <property type="match status" value="1"/>
</dbReference>
<dbReference type="GO" id="GO:0043565">
    <property type="term" value="F:sequence-specific DNA binding"/>
    <property type="evidence" value="ECO:0007669"/>
    <property type="project" value="TreeGrafter"/>
</dbReference>
<feature type="domain" description="HTH lysR-type" evidence="5">
    <location>
        <begin position="7"/>
        <end position="64"/>
    </location>
</feature>
<proteinExistence type="inferred from homology"/>
<evidence type="ECO:0000256" key="1">
    <source>
        <dbReference type="ARBA" id="ARBA00009437"/>
    </source>
</evidence>
<dbReference type="Proteomes" id="UP000619486">
    <property type="component" value="Unassembled WGS sequence"/>
</dbReference>
<dbReference type="GO" id="GO:0003700">
    <property type="term" value="F:DNA-binding transcription factor activity"/>
    <property type="evidence" value="ECO:0007669"/>
    <property type="project" value="InterPro"/>
</dbReference>
<dbReference type="GO" id="GO:0006351">
    <property type="term" value="P:DNA-templated transcription"/>
    <property type="evidence" value="ECO:0007669"/>
    <property type="project" value="TreeGrafter"/>
</dbReference>
<evidence type="ECO:0000313" key="6">
    <source>
        <dbReference type="EMBL" id="GGT17047.1"/>
    </source>
</evidence>
<comment type="similarity">
    <text evidence="1">Belongs to the LysR transcriptional regulatory family.</text>
</comment>
<protein>
    <submittedName>
        <fullName evidence="6">LysR family transcriptional regulator</fullName>
    </submittedName>
</protein>
<keyword evidence="2" id="KW-0805">Transcription regulation</keyword>
<keyword evidence="3" id="KW-0238">DNA-binding</keyword>
<dbReference type="Gene3D" id="1.10.10.10">
    <property type="entry name" value="Winged helix-like DNA-binding domain superfamily/Winged helix DNA-binding domain"/>
    <property type="match status" value="1"/>
</dbReference>
<dbReference type="PROSITE" id="PS50931">
    <property type="entry name" value="HTH_LYSR"/>
    <property type="match status" value="1"/>
</dbReference>
<evidence type="ECO:0000256" key="3">
    <source>
        <dbReference type="ARBA" id="ARBA00023125"/>
    </source>
</evidence>
<dbReference type="InterPro" id="IPR058163">
    <property type="entry name" value="LysR-type_TF_proteobact-type"/>
</dbReference>
<name>A0A918GWZ5_9ACTN</name>
<dbReference type="InterPro" id="IPR005119">
    <property type="entry name" value="LysR_subst-bd"/>
</dbReference>
<evidence type="ECO:0000313" key="7">
    <source>
        <dbReference type="Proteomes" id="UP000619486"/>
    </source>
</evidence>
<keyword evidence="4" id="KW-0804">Transcription</keyword>
<keyword evidence="7" id="KW-1185">Reference proteome</keyword>
<dbReference type="InterPro" id="IPR036388">
    <property type="entry name" value="WH-like_DNA-bd_sf"/>
</dbReference>
<sequence>MTWPDLPPPNTLMPFEAVVRHGSVSAAAQELHVTHGAVSRQVRNLERALGVVLFERSARSLRPTPQARELAAVVRDALDRIDTAARRIARREDADSGPLTLSCEPTLLMRWLIPRLPGLAVHAPGVTVHLSAGGGPVSFAPDRHDGVDVAIRRNDFPFPEQVSRAPLFTERTGPVCRPDLAARLTDPSRLATTTLLHTRTRPRAWDDWFRAAGLAADAAAGAGHQHLEHFSLTLQAAESGLGVAIGPYALVRDDIERGRLAAPYGFVPDGSSYHLLSRRPPERDERVRLLLDWLRAQAADVLPKSYEEGPGSATGV</sequence>
<reference evidence="6" key="1">
    <citation type="journal article" date="2014" name="Int. J. Syst. Evol. Microbiol.">
        <title>Complete genome sequence of Corynebacterium casei LMG S-19264T (=DSM 44701T), isolated from a smear-ripened cheese.</title>
        <authorList>
            <consortium name="US DOE Joint Genome Institute (JGI-PGF)"/>
            <person name="Walter F."/>
            <person name="Albersmeier A."/>
            <person name="Kalinowski J."/>
            <person name="Ruckert C."/>
        </authorList>
    </citation>
    <scope>NUCLEOTIDE SEQUENCE</scope>
    <source>
        <strain evidence="6">JCM 3172</strain>
    </source>
</reference>
<organism evidence="6 7">
    <name type="scientific">Streptomyces purpureus</name>
    <dbReference type="NCBI Taxonomy" id="1951"/>
    <lineage>
        <taxon>Bacteria</taxon>
        <taxon>Bacillati</taxon>
        <taxon>Actinomycetota</taxon>
        <taxon>Actinomycetes</taxon>
        <taxon>Kitasatosporales</taxon>
        <taxon>Streptomycetaceae</taxon>
        <taxon>Streptomyces</taxon>
    </lineage>
</organism>
<dbReference type="Gene3D" id="3.40.190.10">
    <property type="entry name" value="Periplasmic binding protein-like II"/>
    <property type="match status" value="2"/>
</dbReference>
<dbReference type="Pfam" id="PF00126">
    <property type="entry name" value="HTH_1"/>
    <property type="match status" value="1"/>
</dbReference>
<comment type="caution">
    <text evidence="6">The sequence shown here is derived from an EMBL/GenBank/DDBJ whole genome shotgun (WGS) entry which is preliminary data.</text>
</comment>
<evidence type="ECO:0000259" key="5">
    <source>
        <dbReference type="PROSITE" id="PS50931"/>
    </source>
</evidence>
<gene>
    <name evidence="6" type="ORF">GCM10014713_07520</name>
</gene>
<dbReference type="EMBL" id="BMQQ01000001">
    <property type="protein sequence ID" value="GGT17047.1"/>
    <property type="molecule type" value="Genomic_DNA"/>
</dbReference>
<dbReference type="InterPro" id="IPR000847">
    <property type="entry name" value="LysR_HTH_N"/>
</dbReference>
<dbReference type="RefSeq" id="WP_189199780.1">
    <property type="nucleotide sequence ID" value="NZ_BMQQ01000001.1"/>
</dbReference>
<evidence type="ECO:0000256" key="2">
    <source>
        <dbReference type="ARBA" id="ARBA00023015"/>
    </source>
</evidence>
<dbReference type="SUPFAM" id="SSF53850">
    <property type="entry name" value="Periplasmic binding protein-like II"/>
    <property type="match status" value="1"/>
</dbReference>
<evidence type="ECO:0000256" key="4">
    <source>
        <dbReference type="ARBA" id="ARBA00023163"/>
    </source>
</evidence>
<reference evidence="6" key="2">
    <citation type="submission" date="2020-09" db="EMBL/GenBank/DDBJ databases">
        <authorList>
            <person name="Sun Q."/>
            <person name="Ohkuma M."/>
        </authorList>
    </citation>
    <scope>NUCLEOTIDE SEQUENCE</scope>
    <source>
        <strain evidence="6">JCM 3172</strain>
    </source>
</reference>
<dbReference type="InterPro" id="IPR036390">
    <property type="entry name" value="WH_DNA-bd_sf"/>
</dbReference>
<dbReference type="PRINTS" id="PR00039">
    <property type="entry name" value="HTHLYSR"/>
</dbReference>